<feature type="region of interest" description="Disordered" evidence="3">
    <location>
        <begin position="255"/>
        <end position="290"/>
    </location>
</feature>
<keyword evidence="4" id="KW-0812">Transmembrane</keyword>
<evidence type="ECO:0000256" key="3">
    <source>
        <dbReference type="SAM" id="MobiDB-lite"/>
    </source>
</evidence>
<evidence type="ECO:0000313" key="7">
    <source>
        <dbReference type="Proteomes" id="UP000784294"/>
    </source>
</evidence>
<evidence type="ECO:0000256" key="4">
    <source>
        <dbReference type="SAM" id="Phobius"/>
    </source>
</evidence>
<dbReference type="SUPFAM" id="SSF57196">
    <property type="entry name" value="EGF/Laminin"/>
    <property type="match status" value="1"/>
</dbReference>
<dbReference type="SMART" id="SM00179">
    <property type="entry name" value="EGF_CA"/>
    <property type="match status" value="1"/>
</dbReference>
<dbReference type="AlphaFoldDB" id="A0A448WSW4"/>
<evidence type="ECO:0000256" key="2">
    <source>
        <dbReference type="ARBA" id="ARBA00023157"/>
    </source>
</evidence>
<proteinExistence type="predicted"/>
<feature type="transmembrane region" description="Helical" evidence="4">
    <location>
        <begin position="100"/>
        <end position="122"/>
    </location>
</feature>
<dbReference type="Pfam" id="PF07645">
    <property type="entry name" value="EGF_CA"/>
    <property type="match status" value="1"/>
</dbReference>
<dbReference type="InterPro" id="IPR000152">
    <property type="entry name" value="EGF-type_Asp/Asn_hydroxyl_site"/>
</dbReference>
<evidence type="ECO:0000259" key="5">
    <source>
        <dbReference type="SMART" id="SM00179"/>
    </source>
</evidence>
<dbReference type="InterPro" id="IPR001881">
    <property type="entry name" value="EGF-like_Ca-bd_dom"/>
</dbReference>
<comment type="caution">
    <text evidence="6">The sequence shown here is derived from an EMBL/GenBank/DDBJ whole genome shotgun (WGS) entry which is preliminary data.</text>
</comment>
<feature type="compositionally biased region" description="Low complexity" evidence="3">
    <location>
        <begin position="256"/>
        <end position="277"/>
    </location>
</feature>
<dbReference type="Proteomes" id="UP000784294">
    <property type="component" value="Unassembled WGS sequence"/>
</dbReference>
<dbReference type="CDD" id="cd00054">
    <property type="entry name" value="EGF_CA"/>
    <property type="match status" value="1"/>
</dbReference>
<organism evidence="6 7">
    <name type="scientific">Protopolystoma xenopodis</name>
    <dbReference type="NCBI Taxonomy" id="117903"/>
    <lineage>
        <taxon>Eukaryota</taxon>
        <taxon>Metazoa</taxon>
        <taxon>Spiralia</taxon>
        <taxon>Lophotrochozoa</taxon>
        <taxon>Platyhelminthes</taxon>
        <taxon>Monogenea</taxon>
        <taxon>Polyopisthocotylea</taxon>
        <taxon>Polystomatidea</taxon>
        <taxon>Polystomatidae</taxon>
        <taxon>Protopolystoma</taxon>
    </lineage>
</organism>
<keyword evidence="7" id="KW-1185">Reference proteome</keyword>
<dbReference type="InterPro" id="IPR049883">
    <property type="entry name" value="NOTCH1_EGF-like"/>
</dbReference>
<dbReference type="PROSITE" id="PS01187">
    <property type="entry name" value="EGF_CA"/>
    <property type="match status" value="1"/>
</dbReference>
<dbReference type="EMBL" id="CAAALY010041546">
    <property type="protein sequence ID" value="VEL19433.1"/>
    <property type="molecule type" value="Genomic_DNA"/>
</dbReference>
<keyword evidence="4" id="KW-1133">Transmembrane helix</keyword>
<keyword evidence="2" id="KW-1015">Disulfide bond</keyword>
<accession>A0A448WSW4</accession>
<keyword evidence="4" id="KW-0472">Membrane</keyword>
<dbReference type="PROSITE" id="PS00010">
    <property type="entry name" value="ASX_HYDROXYL"/>
    <property type="match status" value="1"/>
</dbReference>
<gene>
    <name evidence="6" type="ORF">PXEA_LOCUS12873</name>
</gene>
<dbReference type="GO" id="GO:0005509">
    <property type="term" value="F:calcium ion binding"/>
    <property type="evidence" value="ECO:0007669"/>
    <property type="project" value="InterPro"/>
</dbReference>
<dbReference type="Gene3D" id="2.10.25.10">
    <property type="entry name" value="Laminin"/>
    <property type="match status" value="1"/>
</dbReference>
<sequence length="387" mass="42428">MIPRIQCSSRRMSVLCTKRIILYKFHPLAPPPHLLLNLLLPFPLPILLPHPLPLSFPINRSLCIPFPLAPPIYLLLTLLLPSPLPINFPRPPLLLLSRLLLLLLPLPLPLSLLIHLFFLFILPLLPTSYASYSLLLASMATLPSSFSISHFPFPICSLPPSLPLCRNQCTLNPTFTRLFPSFLPARPDKPTPPTVPPLPHLHRLADIDECAEFVEPPACSRGFVCVNTIGSYLCACQTDGYLSLLGLELVEPTPPAASTSTSTSMRQEYQQQQQQQQQEHEKKGGSAKGLHSFSPALLPGEAGHLPAAFCKGRLTEPAHLLVQAIARAESVFPFHFMPACFSKGGAALAKTGCQVGRSGVRTRHFGRGGWLKSLGHVSSGHVILWRG</sequence>
<evidence type="ECO:0000313" key="6">
    <source>
        <dbReference type="EMBL" id="VEL19433.1"/>
    </source>
</evidence>
<protein>
    <recommendedName>
        <fullName evidence="5">EGF-like calcium-binding domain-containing protein</fullName>
    </recommendedName>
</protein>
<keyword evidence="1" id="KW-0245">EGF-like domain</keyword>
<dbReference type="InterPro" id="IPR018097">
    <property type="entry name" value="EGF_Ca-bd_CS"/>
</dbReference>
<dbReference type="OrthoDB" id="6261922at2759"/>
<feature type="domain" description="EGF-like calcium-binding" evidence="5">
    <location>
        <begin position="206"/>
        <end position="247"/>
    </location>
</feature>
<name>A0A448WSW4_9PLAT</name>
<evidence type="ECO:0000256" key="1">
    <source>
        <dbReference type="ARBA" id="ARBA00022536"/>
    </source>
</evidence>
<reference evidence="6" key="1">
    <citation type="submission" date="2018-11" db="EMBL/GenBank/DDBJ databases">
        <authorList>
            <consortium name="Pathogen Informatics"/>
        </authorList>
    </citation>
    <scope>NUCLEOTIDE SEQUENCE</scope>
</reference>
<feature type="transmembrane region" description="Helical" evidence="4">
    <location>
        <begin position="62"/>
        <end position="80"/>
    </location>
</feature>